<dbReference type="PANTHER" id="PTHR11102:SF160">
    <property type="entry name" value="ERAD-ASSOCIATED E3 UBIQUITIN-PROTEIN LIGASE COMPONENT HRD3"/>
    <property type="match status" value="1"/>
</dbReference>
<dbReference type="SUPFAM" id="SSF81901">
    <property type="entry name" value="HCP-like"/>
    <property type="match status" value="1"/>
</dbReference>
<evidence type="ECO:0000313" key="1">
    <source>
        <dbReference type="EMBL" id="MDC0669225.1"/>
    </source>
</evidence>
<comment type="caution">
    <text evidence="1">The sequence shown here is derived from an EMBL/GenBank/DDBJ whole genome shotgun (WGS) entry which is preliminary data.</text>
</comment>
<accession>A0ABT5B516</accession>
<dbReference type="SUPFAM" id="SSF103642">
    <property type="entry name" value="Sec-C motif"/>
    <property type="match status" value="1"/>
</dbReference>
<dbReference type="RefSeq" id="WP_271998947.1">
    <property type="nucleotide sequence ID" value="NZ_JAQNDN010000007.1"/>
</dbReference>
<protein>
    <submittedName>
        <fullName evidence="1">SEC-C metal-binding domain-containing protein</fullName>
    </submittedName>
</protein>
<evidence type="ECO:0000313" key="2">
    <source>
        <dbReference type="Proteomes" id="UP001217838"/>
    </source>
</evidence>
<name>A0ABT5B516_9BACT</name>
<dbReference type="InterPro" id="IPR004027">
    <property type="entry name" value="SEC_C_motif"/>
</dbReference>
<proteinExistence type="predicted"/>
<gene>
    <name evidence="1" type="ORF">POL58_15845</name>
</gene>
<dbReference type="Pfam" id="PF08238">
    <property type="entry name" value="Sel1"/>
    <property type="match status" value="7"/>
</dbReference>
<dbReference type="Proteomes" id="UP001217838">
    <property type="component" value="Unassembled WGS sequence"/>
</dbReference>
<dbReference type="PANTHER" id="PTHR11102">
    <property type="entry name" value="SEL-1-LIKE PROTEIN"/>
    <property type="match status" value="1"/>
</dbReference>
<dbReference type="InterPro" id="IPR006597">
    <property type="entry name" value="Sel1-like"/>
</dbReference>
<sequence>MTEGTEAPTDFTCISAEFARLYASARRMVWVAPAQTLIELRACGVVLVHRLLDGCSYDRGASFGDLLARPELRRLPVDRQVHLDWLRKKGNIAAHPERNTPTAALDRLAQEGLRYVHGLAVWFCVERLGLPGEDLPSFELPEQDTLDRVCGDAVLRNDLEALYLLGMHFKDQAVAERMRIQERLVQERVVMNTAAPLDNEAAHWFTRATRRQHVGAAYELGLATLHGRGCAQNIDEGLGLLEFAAEWDLADAQHQLAVYYLEGHVEGLRDVPCDHEAARRLLERAAAREHLGAFNCLMKIYSEGLGVPRDMSRALELARRSADAGYPLAQLNLANLYLAEGIPERRPDEVLELLSAAAEAGIPHALTTLFKVHRHGMRGASDSARAFAYLERAVSLSDPEAMIHMAAAYRSGDHVARNLHRAVDLLLRARRVSRLHEDLRRFAADELERTVAALRADITPRLIASVTTGLAPSLVDRQLNDFCVLCQALSPPPDGASHPWEVQGELAEHGFAGIKLLNEVVVALRTAPDRLAPAVRDELLRILPDLDLTLFRRPPARPLRAVAPSRDPEPAPTPVRASPKVGRNALCPCGSGSKYKRCCGAPT</sequence>
<organism evidence="1 2">
    <name type="scientific">Nannocystis radixulma</name>
    <dbReference type="NCBI Taxonomy" id="2995305"/>
    <lineage>
        <taxon>Bacteria</taxon>
        <taxon>Pseudomonadati</taxon>
        <taxon>Myxococcota</taxon>
        <taxon>Polyangia</taxon>
        <taxon>Nannocystales</taxon>
        <taxon>Nannocystaceae</taxon>
        <taxon>Nannocystis</taxon>
    </lineage>
</organism>
<reference evidence="1 2" key="1">
    <citation type="submission" date="2022-11" db="EMBL/GenBank/DDBJ databases">
        <title>Minimal conservation of predation-associated metabolite biosynthetic gene clusters underscores biosynthetic potential of Myxococcota including descriptions for ten novel species: Archangium lansinium sp. nov., Myxococcus landrumus sp. nov., Nannocystis bai.</title>
        <authorList>
            <person name="Ahearne A."/>
            <person name="Stevens C."/>
            <person name="Dowd S."/>
        </authorList>
    </citation>
    <scope>NUCLEOTIDE SEQUENCE [LARGE SCALE GENOMIC DNA]</scope>
    <source>
        <strain evidence="1 2">NCELM</strain>
    </source>
</reference>
<dbReference type="InterPro" id="IPR050767">
    <property type="entry name" value="Sel1_AlgK"/>
</dbReference>
<dbReference type="Pfam" id="PF02810">
    <property type="entry name" value="SEC-C"/>
    <property type="match status" value="1"/>
</dbReference>
<dbReference type="EMBL" id="JAQNDN010000007">
    <property type="protein sequence ID" value="MDC0669225.1"/>
    <property type="molecule type" value="Genomic_DNA"/>
</dbReference>
<dbReference type="Gene3D" id="1.25.40.10">
    <property type="entry name" value="Tetratricopeptide repeat domain"/>
    <property type="match status" value="1"/>
</dbReference>
<dbReference type="InterPro" id="IPR011990">
    <property type="entry name" value="TPR-like_helical_dom_sf"/>
</dbReference>
<dbReference type="SMART" id="SM00671">
    <property type="entry name" value="SEL1"/>
    <property type="match status" value="6"/>
</dbReference>
<keyword evidence="2" id="KW-1185">Reference proteome</keyword>
<dbReference type="Gene3D" id="3.10.450.50">
    <property type="match status" value="1"/>
</dbReference>